<evidence type="ECO:0000256" key="2">
    <source>
        <dbReference type="ARBA" id="ARBA00023186"/>
    </source>
</evidence>
<sequence>MLVGLLSVAVAWSHVARMPTRRVEVYSEATEVDEVSSSLKERISELEDVVRTKRLAFEDARDAASDAGKSGYLRLAAQIEDYRRASKGSAAMSVERTKVAVFKALLPVVQGFEVALAIDPETPIQKNYAEVYRSLMVALTGSGLDEFHAVVGETFDAARHEADETPTGPATVLAELRPGFKVQATGDIIRPAKCTIEIIQPQEEEKQEKLDDDDDDEKGEEGTAAAAAA</sequence>
<dbReference type="InterPro" id="IPR000740">
    <property type="entry name" value="GrpE"/>
</dbReference>
<accession>A0AAD7UIH1</accession>
<keyword evidence="4" id="KW-0732">Signal</keyword>
<dbReference type="SUPFAM" id="SSF58014">
    <property type="entry name" value="Coiled-coil domain of nucleotide exchange factor GrpE"/>
    <property type="match status" value="1"/>
</dbReference>
<proteinExistence type="inferred from homology"/>
<evidence type="ECO:0000313" key="5">
    <source>
        <dbReference type="EMBL" id="KAJ8607016.1"/>
    </source>
</evidence>
<dbReference type="Gene3D" id="3.90.20.20">
    <property type="match status" value="1"/>
</dbReference>
<feature type="region of interest" description="Disordered" evidence="3">
    <location>
        <begin position="199"/>
        <end position="229"/>
    </location>
</feature>
<dbReference type="AlphaFoldDB" id="A0AAD7UIH1"/>
<feature type="compositionally biased region" description="Acidic residues" evidence="3">
    <location>
        <begin position="210"/>
        <end position="219"/>
    </location>
</feature>
<dbReference type="GO" id="GO:0051087">
    <property type="term" value="F:protein-folding chaperone binding"/>
    <property type="evidence" value="ECO:0007669"/>
    <property type="project" value="InterPro"/>
</dbReference>
<evidence type="ECO:0000256" key="4">
    <source>
        <dbReference type="SAM" id="SignalP"/>
    </source>
</evidence>
<organism evidence="5 6">
    <name type="scientific">Chrysophaeum taylorii</name>
    <dbReference type="NCBI Taxonomy" id="2483200"/>
    <lineage>
        <taxon>Eukaryota</taxon>
        <taxon>Sar</taxon>
        <taxon>Stramenopiles</taxon>
        <taxon>Ochrophyta</taxon>
        <taxon>Pelagophyceae</taxon>
        <taxon>Pelagomonadales</taxon>
        <taxon>Pelagomonadaceae</taxon>
        <taxon>Chrysophaeum</taxon>
    </lineage>
</organism>
<dbReference type="EMBL" id="JAQMWT010000238">
    <property type="protein sequence ID" value="KAJ8607016.1"/>
    <property type="molecule type" value="Genomic_DNA"/>
</dbReference>
<dbReference type="GO" id="GO:0000774">
    <property type="term" value="F:adenyl-nucleotide exchange factor activity"/>
    <property type="evidence" value="ECO:0007669"/>
    <property type="project" value="InterPro"/>
</dbReference>
<dbReference type="GO" id="GO:0042803">
    <property type="term" value="F:protein homodimerization activity"/>
    <property type="evidence" value="ECO:0007669"/>
    <property type="project" value="InterPro"/>
</dbReference>
<gene>
    <name evidence="5" type="ORF">CTAYLR_006250</name>
</gene>
<dbReference type="Pfam" id="PF01025">
    <property type="entry name" value="GrpE"/>
    <property type="match status" value="1"/>
</dbReference>
<protein>
    <recommendedName>
        <fullName evidence="7">GrpE protein homolog</fullName>
    </recommendedName>
</protein>
<dbReference type="Proteomes" id="UP001230188">
    <property type="component" value="Unassembled WGS sequence"/>
</dbReference>
<feature type="chain" id="PRO_5041970860" description="GrpE protein homolog" evidence="4">
    <location>
        <begin position="18"/>
        <end position="229"/>
    </location>
</feature>
<name>A0AAD7UIH1_9STRA</name>
<evidence type="ECO:0000313" key="6">
    <source>
        <dbReference type="Proteomes" id="UP001230188"/>
    </source>
</evidence>
<evidence type="ECO:0000256" key="3">
    <source>
        <dbReference type="SAM" id="MobiDB-lite"/>
    </source>
</evidence>
<dbReference type="Gene3D" id="2.30.22.10">
    <property type="entry name" value="Head domain of nucleotide exchange factor GrpE"/>
    <property type="match status" value="1"/>
</dbReference>
<dbReference type="GO" id="GO:0006457">
    <property type="term" value="P:protein folding"/>
    <property type="evidence" value="ECO:0007669"/>
    <property type="project" value="InterPro"/>
</dbReference>
<feature type="signal peptide" evidence="4">
    <location>
        <begin position="1"/>
        <end position="17"/>
    </location>
</feature>
<dbReference type="InterPro" id="IPR013805">
    <property type="entry name" value="GrpE_CC"/>
</dbReference>
<comment type="caution">
    <text evidence="5">The sequence shown here is derived from an EMBL/GenBank/DDBJ whole genome shotgun (WGS) entry which is preliminary data.</text>
</comment>
<evidence type="ECO:0000256" key="1">
    <source>
        <dbReference type="ARBA" id="ARBA00009054"/>
    </source>
</evidence>
<keyword evidence="6" id="KW-1185">Reference proteome</keyword>
<evidence type="ECO:0008006" key="7">
    <source>
        <dbReference type="Google" id="ProtNLM"/>
    </source>
</evidence>
<comment type="similarity">
    <text evidence="1">Belongs to the GrpE family.</text>
</comment>
<keyword evidence="2" id="KW-0143">Chaperone</keyword>
<dbReference type="InterPro" id="IPR009012">
    <property type="entry name" value="GrpE_head"/>
</dbReference>
<reference evidence="5" key="1">
    <citation type="submission" date="2023-01" db="EMBL/GenBank/DDBJ databases">
        <title>Metagenome sequencing of chrysophaentin producing Chrysophaeum taylorii.</title>
        <authorList>
            <person name="Davison J."/>
            <person name="Bewley C."/>
        </authorList>
    </citation>
    <scope>NUCLEOTIDE SEQUENCE</scope>
    <source>
        <strain evidence="5">NIES-1699</strain>
    </source>
</reference>